<evidence type="ECO:0000313" key="1">
    <source>
        <dbReference type="EMBL" id="PRR84399.1"/>
    </source>
</evidence>
<evidence type="ECO:0008006" key="3">
    <source>
        <dbReference type="Google" id="ProtNLM"/>
    </source>
</evidence>
<dbReference type="Pfam" id="PF11213">
    <property type="entry name" value="DUF3006"/>
    <property type="match status" value="1"/>
</dbReference>
<name>A0A2T0BKL9_9CLOT</name>
<gene>
    <name evidence="1" type="ORF">CLVI_03250</name>
</gene>
<accession>A0A2T0BKL9</accession>
<dbReference type="AlphaFoldDB" id="A0A2T0BKL9"/>
<organism evidence="1 2">
    <name type="scientific">Clostridium vincentii</name>
    <dbReference type="NCBI Taxonomy" id="52704"/>
    <lineage>
        <taxon>Bacteria</taxon>
        <taxon>Bacillati</taxon>
        <taxon>Bacillota</taxon>
        <taxon>Clostridia</taxon>
        <taxon>Eubacteriales</taxon>
        <taxon>Clostridiaceae</taxon>
        <taxon>Clostridium</taxon>
    </lineage>
</organism>
<reference evidence="1 2" key="1">
    <citation type="submission" date="2018-03" db="EMBL/GenBank/DDBJ databases">
        <title>Genome sequence of Clostridium vincentii DSM 10228.</title>
        <authorList>
            <person name="Poehlein A."/>
            <person name="Daniel R."/>
        </authorList>
    </citation>
    <scope>NUCLEOTIDE SEQUENCE [LARGE SCALE GENOMIC DNA]</scope>
    <source>
        <strain evidence="1 2">DSM 10228</strain>
    </source>
</reference>
<dbReference type="InterPro" id="IPR021377">
    <property type="entry name" value="DUF3006"/>
</dbReference>
<dbReference type="EMBL" id="PVXQ01000002">
    <property type="protein sequence ID" value="PRR84399.1"/>
    <property type="molecule type" value="Genomic_DNA"/>
</dbReference>
<sequence length="72" mass="8379">MGKMYIIDRIEANYIVIESPEGDIINVKKEFLNGNGKEGDCLIKKDNYFKIDREATKKRQVEIANKLKGMWN</sequence>
<protein>
    <recommendedName>
        <fullName evidence="3">DUF3006 domain-containing protein</fullName>
    </recommendedName>
</protein>
<dbReference type="OrthoDB" id="164847at2"/>
<proteinExistence type="predicted"/>
<keyword evidence="2" id="KW-1185">Reference proteome</keyword>
<dbReference type="Proteomes" id="UP000239471">
    <property type="component" value="Unassembled WGS sequence"/>
</dbReference>
<evidence type="ECO:0000313" key="2">
    <source>
        <dbReference type="Proteomes" id="UP000239471"/>
    </source>
</evidence>
<comment type="caution">
    <text evidence="1">The sequence shown here is derived from an EMBL/GenBank/DDBJ whole genome shotgun (WGS) entry which is preliminary data.</text>
</comment>
<dbReference type="RefSeq" id="WP_106058358.1">
    <property type="nucleotide sequence ID" value="NZ_PVXQ01000002.1"/>
</dbReference>